<protein>
    <submittedName>
        <fullName evidence="1">Uncharacterized protein</fullName>
    </submittedName>
</protein>
<organism evidence="1 2">
    <name type="scientific">Cirrhinus molitorella</name>
    <name type="common">mud carp</name>
    <dbReference type="NCBI Taxonomy" id="172907"/>
    <lineage>
        <taxon>Eukaryota</taxon>
        <taxon>Metazoa</taxon>
        <taxon>Chordata</taxon>
        <taxon>Craniata</taxon>
        <taxon>Vertebrata</taxon>
        <taxon>Euteleostomi</taxon>
        <taxon>Actinopterygii</taxon>
        <taxon>Neopterygii</taxon>
        <taxon>Teleostei</taxon>
        <taxon>Ostariophysi</taxon>
        <taxon>Cypriniformes</taxon>
        <taxon>Cyprinidae</taxon>
        <taxon>Labeoninae</taxon>
        <taxon>Labeonini</taxon>
        <taxon>Cirrhinus</taxon>
    </lineage>
</organism>
<sequence>MRVTIAPIRSSARWFQDLSTLSSRGIGKLCGVYYASSPLSLALSRPSRRLHFAGVPLLGSKSGSHCESRRNPRSSFPLSSLPLLTASGGEAFEAAGRWRGAVIVLFFDSAALACSSGFAGARRSRALIPPLLRCGQTPLTGLHWNTKALPFSCPLPSPDVFEGEHCSISLFRKRKGDRRRTTQPQLLCSYTDVTV</sequence>
<gene>
    <name evidence="1" type="ORF">QQF64_000665</name>
</gene>
<dbReference type="EMBL" id="JAYMGO010000001">
    <property type="protein sequence ID" value="KAL1281862.1"/>
    <property type="molecule type" value="Genomic_DNA"/>
</dbReference>
<dbReference type="Proteomes" id="UP001558613">
    <property type="component" value="Unassembled WGS sequence"/>
</dbReference>
<name>A0ABR3NYG9_9TELE</name>
<reference evidence="1 2" key="1">
    <citation type="submission" date="2023-09" db="EMBL/GenBank/DDBJ databases">
        <authorList>
            <person name="Wang M."/>
        </authorList>
    </citation>
    <scope>NUCLEOTIDE SEQUENCE [LARGE SCALE GENOMIC DNA]</scope>
    <source>
        <strain evidence="1">GT-2023</strain>
        <tissue evidence="1">Liver</tissue>
    </source>
</reference>
<evidence type="ECO:0000313" key="1">
    <source>
        <dbReference type="EMBL" id="KAL1281862.1"/>
    </source>
</evidence>
<comment type="caution">
    <text evidence="1">The sequence shown here is derived from an EMBL/GenBank/DDBJ whole genome shotgun (WGS) entry which is preliminary data.</text>
</comment>
<evidence type="ECO:0000313" key="2">
    <source>
        <dbReference type="Proteomes" id="UP001558613"/>
    </source>
</evidence>
<proteinExistence type="predicted"/>
<keyword evidence="2" id="KW-1185">Reference proteome</keyword>
<accession>A0ABR3NYG9</accession>